<evidence type="ECO:0000256" key="2">
    <source>
        <dbReference type="ARBA" id="ARBA00022723"/>
    </source>
</evidence>
<evidence type="ECO:0000259" key="6">
    <source>
        <dbReference type="Pfam" id="PF00884"/>
    </source>
</evidence>
<comment type="similarity">
    <text evidence="1">Belongs to the sulfatase family.</text>
</comment>
<dbReference type="SUPFAM" id="SSF53649">
    <property type="entry name" value="Alkaline phosphatase-like"/>
    <property type="match status" value="1"/>
</dbReference>
<evidence type="ECO:0000256" key="1">
    <source>
        <dbReference type="ARBA" id="ARBA00008779"/>
    </source>
</evidence>
<dbReference type="InterPro" id="IPR050738">
    <property type="entry name" value="Sulfatase"/>
</dbReference>
<keyword evidence="4" id="KW-0106">Calcium</keyword>
<feature type="domain" description="Sulfatase N-terminal" evidence="6">
    <location>
        <begin position="26"/>
        <end position="368"/>
    </location>
</feature>
<keyword evidence="5" id="KW-0732">Signal</keyword>
<dbReference type="EMBL" id="FMZO01000005">
    <property type="protein sequence ID" value="SDC98134.1"/>
    <property type="molecule type" value="Genomic_DNA"/>
</dbReference>
<feature type="signal peptide" evidence="5">
    <location>
        <begin position="1"/>
        <end position="21"/>
    </location>
</feature>
<dbReference type="Pfam" id="PF00884">
    <property type="entry name" value="Sulfatase"/>
    <property type="match status" value="1"/>
</dbReference>
<evidence type="ECO:0000313" key="8">
    <source>
        <dbReference type="Proteomes" id="UP000198757"/>
    </source>
</evidence>
<dbReference type="Gene3D" id="3.30.1120.10">
    <property type="match status" value="1"/>
</dbReference>
<sequence length="497" mass="54310">MKDQRRGLLLLLCIVALNSFAQTSHPNIIYILADDLGYGDISALNAYSKIPTKNIDALADAGMVFTDAHSNSAVCTPTRYGILTGRYAWRTRLQNGVLWSYDAPLIAPNRSTIASLLKRRGYQTACIGKWHLGLGWQKDANGRIDFTREISGGPASLGFDYFYGITASLDIPPYFYIENNKITATAIDSIKGSNGMGFWRAGPIGNDFEHATVLPRFTQKAVTYIKEKSRSKAPFFLYLALPSPHTPILPSASYKGKTATNDYGDFVLMTDDMVGCILQAVKDAGIGNNTLIVFTSDNGVSPSANLKELSAAGHSSSYTFRGNKADIYEGGHRIPFIVKWPGMIPAGTSSGVTVCLTDFMATAAALTGPPLKATEGEDSYDLLPLLLQKGKYKRTATIHHSIDGNFAIREGKWKLEFAYGSGGWSVPVEKEARQQSMPPLQLYNLEQDPAEQTNVAAQNPEIVARLKRNLQHIISNGRSTSGTPQANDVKVNYLQYQ</sequence>
<protein>
    <submittedName>
        <fullName evidence="7">Arylsulfatase A</fullName>
    </submittedName>
</protein>
<reference evidence="8" key="1">
    <citation type="submission" date="2016-10" db="EMBL/GenBank/DDBJ databases">
        <authorList>
            <person name="Varghese N."/>
            <person name="Submissions S."/>
        </authorList>
    </citation>
    <scope>NUCLEOTIDE SEQUENCE [LARGE SCALE GENOMIC DNA]</scope>
    <source>
        <strain evidence="8">DSM 25811 / CCM 8410 / LMG 26954 / E90</strain>
    </source>
</reference>
<dbReference type="PROSITE" id="PS00149">
    <property type="entry name" value="SULFATASE_2"/>
    <property type="match status" value="1"/>
</dbReference>
<dbReference type="PROSITE" id="PS00523">
    <property type="entry name" value="SULFATASE_1"/>
    <property type="match status" value="1"/>
</dbReference>
<dbReference type="GO" id="GO:0004065">
    <property type="term" value="F:arylsulfatase activity"/>
    <property type="evidence" value="ECO:0007669"/>
    <property type="project" value="TreeGrafter"/>
</dbReference>
<accession>A0A1G6R1M7</accession>
<keyword evidence="2" id="KW-0479">Metal-binding</keyword>
<dbReference type="OrthoDB" id="9764377at2"/>
<keyword evidence="3" id="KW-0378">Hydrolase</keyword>
<name>A0A1G6R1M7_NIADE</name>
<feature type="chain" id="PRO_5011695134" evidence="5">
    <location>
        <begin position="22"/>
        <end position="497"/>
    </location>
</feature>
<dbReference type="STRING" id="1285928.SAMN04487894_10598"/>
<evidence type="ECO:0000256" key="3">
    <source>
        <dbReference type="ARBA" id="ARBA00022801"/>
    </source>
</evidence>
<dbReference type="InterPro" id="IPR024607">
    <property type="entry name" value="Sulfatase_CS"/>
</dbReference>
<keyword evidence="8" id="KW-1185">Reference proteome</keyword>
<dbReference type="InterPro" id="IPR000917">
    <property type="entry name" value="Sulfatase_N"/>
</dbReference>
<evidence type="ECO:0000256" key="5">
    <source>
        <dbReference type="SAM" id="SignalP"/>
    </source>
</evidence>
<dbReference type="InterPro" id="IPR017850">
    <property type="entry name" value="Alkaline_phosphatase_core_sf"/>
</dbReference>
<evidence type="ECO:0000313" key="7">
    <source>
        <dbReference type="EMBL" id="SDC98134.1"/>
    </source>
</evidence>
<organism evidence="7 8">
    <name type="scientific">Niabella drilacis (strain DSM 25811 / CCM 8410 / CCUG 62505 / LMG 26954 / E90)</name>
    <dbReference type="NCBI Taxonomy" id="1285928"/>
    <lineage>
        <taxon>Bacteria</taxon>
        <taxon>Pseudomonadati</taxon>
        <taxon>Bacteroidota</taxon>
        <taxon>Chitinophagia</taxon>
        <taxon>Chitinophagales</taxon>
        <taxon>Chitinophagaceae</taxon>
        <taxon>Niabella</taxon>
    </lineage>
</organism>
<dbReference type="GO" id="GO:0046872">
    <property type="term" value="F:metal ion binding"/>
    <property type="evidence" value="ECO:0007669"/>
    <property type="project" value="UniProtKB-KW"/>
</dbReference>
<dbReference type="PANTHER" id="PTHR42693:SF53">
    <property type="entry name" value="ENDO-4-O-SULFATASE"/>
    <property type="match status" value="1"/>
</dbReference>
<dbReference type="Proteomes" id="UP000198757">
    <property type="component" value="Unassembled WGS sequence"/>
</dbReference>
<dbReference type="Gene3D" id="3.40.720.10">
    <property type="entry name" value="Alkaline Phosphatase, subunit A"/>
    <property type="match status" value="1"/>
</dbReference>
<gene>
    <name evidence="7" type="ORF">SAMN04487894_10598</name>
</gene>
<dbReference type="CDD" id="cd16143">
    <property type="entry name" value="ARS_like"/>
    <property type="match status" value="1"/>
</dbReference>
<dbReference type="AlphaFoldDB" id="A0A1G6R1M7"/>
<proteinExistence type="inferred from homology"/>
<dbReference type="PANTHER" id="PTHR42693">
    <property type="entry name" value="ARYLSULFATASE FAMILY MEMBER"/>
    <property type="match status" value="1"/>
</dbReference>
<dbReference type="RefSeq" id="WP_090390086.1">
    <property type="nucleotide sequence ID" value="NZ_FMZO01000005.1"/>
</dbReference>
<evidence type="ECO:0000256" key="4">
    <source>
        <dbReference type="ARBA" id="ARBA00022837"/>
    </source>
</evidence>